<dbReference type="AlphaFoldDB" id="A0A0G4G770"/>
<feature type="chain" id="PRO_5005189594" description="Prenylcysteine lyase domain-containing protein" evidence="8">
    <location>
        <begin position="25"/>
        <end position="531"/>
    </location>
</feature>
<feature type="domain" description="Prenylcysteine lyase" evidence="9">
    <location>
        <begin position="139"/>
        <end position="510"/>
    </location>
</feature>
<keyword evidence="4 8" id="KW-0732">Signal</keyword>
<keyword evidence="3" id="KW-0285">Flavoprotein</keyword>
<sequence length="531" mass="58531">MTSSRNIKICLLFVWAFIVLAARGEKWSPAPGKKRRLAIFGGGIAGTFTSYFVDQLLKEEGRRDEWLIDLYEKESVLGGRVREVEVEGLRVEAGAGILHSSNEFMQEAVDFLNLTATTPSADGRVYIWDGTSILWHSYSNSIVTLFSILWRYGLATLFHASQTVNRTLKKWTPLYKSFRQRAFPCADGEAECFGGGFASPKGLFEGLALYDETQVTAGEFLRRKRLKPLFMDEWVEGISRVNYGQSLSTLNAFANQVSLAGGSLVGSVWRVKEGNSRVPEGLARHSADRVLLGRAVRSVSLIEPFSGHPPLFAVHAASATAAGGANDSSLSAISDAHYDAVVLAAPMGLSGISLDDSIPIVEEAVEEPLKYQTTYATFVACDGVDKKYFSMKHDEPVDLIFTPEIASLPITSIGLQGYTPTDKRHVYKVFSRTPPPDSLLKEMFVNISTITRVDWLAAYPILRPMAHWPHFRFRRGMYYVSAMEAPVSCMESEAVGARNVAHLFMTDFVARGAGDAADADRQDGQKGHDEL</sequence>
<dbReference type="GO" id="GO:0030328">
    <property type="term" value="P:prenylcysteine catabolic process"/>
    <property type="evidence" value="ECO:0007669"/>
    <property type="project" value="InterPro"/>
</dbReference>
<evidence type="ECO:0000256" key="6">
    <source>
        <dbReference type="ARBA" id="ARBA00023002"/>
    </source>
</evidence>
<dbReference type="PANTHER" id="PTHR15944">
    <property type="entry name" value="FARNESYLCYSTEINE LYASE"/>
    <property type="match status" value="1"/>
</dbReference>
<dbReference type="VEuPathDB" id="CryptoDB:Vbra_3145"/>
<reference evidence="10 11" key="1">
    <citation type="submission" date="2014-11" db="EMBL/GenBank/DDBJ databases">
        <authorList>
            <person name="Zhu J."/>
            <person name="Qi W."/>
            <person name="Song R."/>
        </authorList>
    </citation>
    <scope>NUCLEOTIDE SEQUENCE [LARGE SCALE GENOMIC DNA]</scope>
</reference>
<comment type="cofactor">
    <cofactor evidence="1">
        <name>FAD</name>
        <dbReference type="ChEBI" id="CHEBI:57692"/>
    </cofactor>
</comment>
<dbReference type="SUPFAM" id="SSF51905">
    <property type="entry name" value="FAD/NAD(P)-binding domain"/>
    <property type="match status" value="1"/>
</dbReference>
<evidence type="ECO:0000313" key="10">
    <source>
        <dbReference type="EMBL" id="CEM24373.1"/>
    </source>
</evidence>
<accession>A0A0G4G770</accession>
<dbReference type="Proteomes" id="UP000041254">
    <property type="component" value="Unassembled WGS sequence"/>
</dbReference>
<dbReference type="InParanoid" id="A0A0G4G770"/>
<comment type="similarity">
    <text evidence="2">Belongs to the prenylcysteine oxidase family.</text>
</comment>
<keyword evidence="11" id="KW-1185">Reference proteome</keyword>
<name>A0A0G4G770_VITBC</name>
<dbReference type="InterPro" id="IPR010795">
    <property type="entry name" value="Prenylcys_lyase"/>
</dbReference>
<evidence type="ECO:0000256" key="7">
    <source>
        <dbReference type="ARBA" id="ARBA00023180"/>
    </source>
</evidence>
<dbReference type="Gene3D" id="3.50.50.60">
    <property type="entry name" value="FAD/NAD(P)-binding domain"/>
    <property type="match status" value="1"/>
</dbReference>
<dbReference type="Gene3D" id="3.90.660.20">
    <property type="entry name" value="Protoporphyrinogen oxidase, mitochondrial, domain 2"/>
    <property type="match status" value="1"/>
</dbReference>
<evidence type="ECO:0000256" key="8">
    <source>
        <dbReference type="SAM" id="SignalP"/>
    </source>
</evidence>
<keyword evidence="5" id="KW-0274">FAD</keyword>
<evidence type="ECO:0000259" key="9">
    <source>
        <dbReference type="Pfam" id="PF07156"/>
    </source>
</evidence>
<dbReference type="Pfam" id="PF07156">
    <property type="entry name" value="Prenylcys_lyase"/>
    <property type="match status" value="1"/>
</dbReference>
<dbReference type="InterPro" id="IPR017046">
    <property type="entry name" value="Prenylcysteine_Oxase1"/>
</dbReference>
<organism evidence="10 11">
    <name type="scientific">Vitrella brassicaformis (strain CCMP3155)</name>
    <dbReference type="NCBI Taxonomy" id="1169540"/>
    <lineage>
        <taxon>Eukaryota</taxon>
        <taxon>Sar</taxon>
        <taxon>Alveolata</taxon>
        <taxon>Colpodellida</taxon>
        <taxon>Vitrellaceae</taxon>
        <taxon>Vitrella</taxon>
    </lineage>
</organism>
<protein>
    <recommendedName>
        <fullName evidence="9">Prenylcysteine lyase domain-containing protein</fullName>
    </recommendedName>
</protein>
<keyword evidence="6" id="KW-0560">Oxidoreductase</keyword>
<dbReference type="EMBL" id="CDMY01000581">
    <property type="protein sequence ID" value="CEM24373.1"/>
    <property type="molecule type" value="Genomic_DNA"/>
</dbReference>
<dbReference type="PANTHER" id="PTHR15944:SF0">
    <property type="entry name" value="PRENYLCYSTEINE LYASE DOMAIN-CONTAINING PROTEIN"/>
    <property type="match status" value="1"/>
</dbReference>
<dbReference type="STRING" id="1169540.A0A0G4G770"/>
<dbReference type="OrthoDB" id="437369at2759"/>
<dbReference type="GO" id="GO:0001735">
    <property type="term" value="F:prenylcysteine oxidase activity"/>
    <property type="evidence" value="ECO:0007669"/>
    <property type="project" value="InterPro"/>
</dbReference>
<keyword evidence="7" id="KW-0325">Glycoprotein</keyword>
<dbReference type="OMA" id="SIGIWDG"/>
<dbReference type="PhylomeDB" id="A0A0G4G770"/>
<dbReference type="GO" id="GO:0030327">
    <property type="term" value="P:prenylated protein catabolic process"/>
    <property type="evidence" value="ECO:0007669"/>
    <property type="project" value="TreeGrafter"/>
</dbReference>
<evidence type="ECO:0000256" key="4">
    <source>
        <dbReference type="ARBA" id="ARBA00022729"/>
    </source>
</evidence>
<proteinExistence type="inferred from homology"/>
<gene>
    <name evidence="10" type="ORF">Vbra_3145</name>
</gene>
<evidence type="ECO:0000256" key="1">
    <source>
        <dbReference type="ARBA" id="ARBA00001974"/>
    </source>
</evidence>
<feature type="signal peptide" evidence="8">
    <location>
        <begin position="1"/>
        <end position="24"/>
    </location>
</feature>
<evidence type="ECO:0000256" key="5">
    <source>
        <dbReference type="ARBA" id="ARBA00022827"/>
    </source>
</evidence>
<evidence type="ECO:0000256" key="2">
    <source>
        <dbReference type="ARBA" id="ARBA00009967"/>
    </source>
</evidence>
<dbReference type="InterPro" id="IPR036188">
    <property type="entry name" value="FAD/NAD-bd_sf"/>
</dbReference>
<dbReference type="Pfam" id="PF13450">
    <property type="entry name" value="NAD_binding_8"/>
    <property type="match status" value="1"/>
</dbReference>
<evidence type="ECO:0000313" key="11">
    <source>
        <dbReference type="Proteomes" id="UP000041254"/>
    </source>
</evidence>
<evidence type="ECO:0000256" key="3">
    <source>
        <dbReference type="ARBA" id="ARBA00022630"/>
    </source>
</evidence>